<comment type="caution">
    <text evidence="2">The sequence shown here is derived from an EMBL/GenBank/DDBJ whole genome shotgun (WGS) entry which is preliminary data.</text>
</comment>
<feature type="compositionally biased region" description="Basic and acidic residues" evidence="1">
    <location>
        <begin position="39"/>
        <end position="51"/>
    </location>
</feature>
<evidence type="ECO:0000313" key="2">
    <source>
        <dbReference type="EMBL" id="KPI37531.1"/>
    </source>
</evidence>
<dbReference type="VEuPathDB" id="FungiDB:AB675_4024"/>
<sequence>MATIDSPTMLDGLVQQPTPPDLETAGAKPWASGRVLSKAQRDRKREVDRISKAKRRRDNTESRDTVEHLKKQVEELTLKVKTLEHEEWQRLERTEINTRQLQHDFAPHAYHFHQHSVHSTSASFVAAAPASSGFFHSTLDNLQTLPSFTPESTDYVQAAAHESSAIDASPTIQPPPLLPGEVAATSPLAAGSTSVPLVKDMFNMLVHEARSAVNSSTRHLVVTDTVLTQDALIRGVLHGWPSVLDFSSDNNSNSPSSLLCCPILRTVSKLDGVIFSFSSVSTRLISLRAIHLMFLYVTSCIPISELPPWYRPRPTQRRWEHDPVIDLLPWPGLRERAIIETDLIKQNHLWRSIVSLFSFNWPYAQELAVVQLGPDASSPTTAVAAHSQSQAITTTGGLNSRYIFSDAYNAQMWDIRMWNISLEFFESFPQLYDDIVPKAYVAPLYLRPSGSGSSAAGLTAASMSPSAVRQWHQPPRQLTQGGFVPNKRKMQRNLTVATMPSSYGPSQSPTPTLSATNTEGSSDNTEEDHG</sequence>
<accession>A0A0N0NJY7</accession>
<feature type="compositionally biased region" description="Polar residues" evidence="1">
    <location>
        <begin position="492"/>
        <end position="523"/>
    </location>
</feature>
<dbReference type="RefSeq" id="XP_017997494.1">
    <property type="nucleotide sequence ID" value="XM_018144131.1"/>
</dbReference>
<dbReference type="InterPro" id="IPR021833">
    <property type="entry name" value="DUF3425"/>
</dbReference>
<organism evidence="2 3">
    <name type="scientific">Cyphellophora attinorum</name>
    <dbReference type="NCBI Taxonomy" id="1664694"/>
    <lineage>
        <taxon>Eukaryota</taxon>
        <taxon>Fungi</taxon>
        <taxon>Dikarya</taxon>
        <taxon>Ascomycota</taxon>
        <taxon>Pezizomycotina</taxon>
        <taxon>Eurotiomycetes</taxon>
        <taxon>Chaetothyriomycetidae</taxon>
        <taxon>Chaetothyriales</taxon>
        <taxon>Cyphellophoraceae</taxon>
        <taxon>Cyphellophora</taxon>
    </lineage>
</organism>
<dbReference type="OrthoDB" id="5086080at2759"/>
<dbReference type="Proteomes" id="UP000038010">
    <property type="component" value="Unassembled WGS sequence"/>
</dbReference>
<dbReference type="PANTHER" id="PTHR37012:SF7">
    <property type="entry name" value="B-ZIP TRANSCRIPTION FACTOR (EUROFUNG)-RELATED"/>
    <property type="match status" value="1"/>
</dbReference>
<reference evidence="2 3" key="1">
    <citation type="submission" date="2015-06" db="EMBL/GenBank/DDBJ databases">
        <title>Draft genome of the ant-associated black yeast Phialophora attae CBS 131958.</title>
        <authorList>
            <person name="Moreno L.F."/>
            <person name="Stielow B.J."/>
            <person name="de Hoog S."/>
            <person name="Vicente V.A."/>
            <person name="Weiss V.A."/>
            <person name="de Vries M."/>
            <person name="Cruz L.M."/>
            <person name="Souza E.M."/>
        </authorList>
    </citation>
    <scope>NUCLEOTIDE SEQUENCE [LARGE SCALE GENOMIC DNA]</scope>
    <source>
        <strain evidence="2 3">CBS 131958</strain>
    </source>
</reference>
<keyword evidence="3" id="KW-1185">Reference proteome</keyword>
<dbReference type="GeneID" id="28736011"/>
<gene>
    <name evidence="2" type="ORF">AB675_4024</name>
</gene>
<protein>
    <submittedName>
        <fullName evidence="2">Uncharacterized protein</fullName>
    </submittedName>
</protein>
<dbReference type="EMBL" id="LFJN01000023">
    <property type="protein sequence ID" value="KPI37531.1"/>
    <property type="molecule type" value="Genomic_DNA"/>
</dbReference>
<proteinExistence type="predicted"/>
<evidence type="ECO:0000313" key="3">
    <source>
        <dbReference type="Proteomes" id="UP000038010"/>
    </source>
</evidence>
<name>A0A0N0NJY7_9EURO</name>
<dbReference type="AlphaFoldDB" id="A0A0N0NJY7"/>
<feature type="region of interest" description="Disordered" evidence="1">
    <location>
        <begin position="1"/>
        <end position="66"/>
    </location>
</feature>
<dbReference type="PANTHER" id="PTHR37012">
    <property type="entry name" value="B-ZIP TRANSCRIPTION FACTOR (EUROFUNG)-RELATED"/>
    <property type="match status" value="1"/>
</dbReference>
<dbReference type="Pfam" id="PF11905">
    <property type="entry name" value="DUF3425"/>
    <property type="match status" value="1"/>
</dbReference>
<feature type="region of interest" description="Disordered" evidence="1">
    <location>
        <begin position="466"/>
        <end position="530"/>
    </location>
</feature>
<evidence type="ECO:0000256" key="1">
    <source>
        <dbReference type="SAM" id="MobiDB-lite"/>
    </source>
</evidence>